<dbReference type="Gene3D" id="3.40.50.720">
    <property type="entry name" value="NAD(P)-binding Rossmann-like Domain"/>
    <property type="match status" value="1"/>
</dbReference>
<sequence length="354" mass="38372">MTMKEAIVLPSLEVEILDSQIPTPGEEEVIVRVVAIGLNPIDWKGADPKVAIQLHGHLKAKQYANPGKDVAGYVHTVGSKIHEFKPGDRVQSTNHGSGFAEYSVGPRHTTYILPDSVSFDAAVTFGLSYITAALNLYRELRLPEPWVPEEDPTPLVIYGAASSIGAFAVKLASLSNIHPIYAVAGRGADFVESLLDSSKGDRVIDYREGPDFVTAEIQRLAPKLEYALDAISTPDTTSVVVKLMDPVKGRLSMVLPQELPPQVAAGIKTTVSFAPALWEPNDVNSSEVESRELIALKSFAHVYFRYLSDALANGIISHHPFEVVDGGFGGISRALKDLRDGKNSASKYVIRISE</sequence>
<evidence type="ECO:0000256" key="2">
    <source>
        <dbReference type="ARBA" id="ARBA00023002"/>
    </source>
</evidence>
<feature type="domain" description="Alcohol dehydrogenase-like N-terminal" evidence="3">
    <location>
        <begin position="25"/>
        <end position="104"/>
    </location>
</feature>
<dbReference type="AlphaFoldDB" id="A0AAE1LVW4"/>
<dbReference type="RefSeq" id="XP_062750798.1">
    <property type="nucleotide sequence ID" value="XM_062894280.1"/>
</dbReference>
<comment type="caution">
    <text evidence="4">The sequence shown here is derived from an EMBL/GenBank/DDBJ whole genome shotgun (WGS) entry which is preliminary data.</text>
</comment>
<dbReference type="Pfam" id="PF08240">
    <property type="entry name" value="ADH_N"/>
    <property type="match status" value="1"/>
</dbReference>
<dbReference type="GO" id="GO:0016651">
    <property type="term" value="F:oxidoreductase activity, acting on NAD(P)H"/>
    <property type="evidence" value="ECO:0007669"/>
    <property type="project" value="InterPro"/>
</dbReference>
<evidence type="ECO:0000259" key="3">
    <source>
        <dbReference type="Pfam" id="PF08240"/>
    </source>
</evidence>
<organism evidence="4 5">
    <name type="scientific">Trichoderma aggressivum f. europaeum</name>
    <dbReference type="NCBI Taxonomy" id="173218"/>
    <lineage>
        <taxon>Eukaryota</taxon>
        <taxon>Fungi</taxon>
        <taxon>Dikarya</taxon>
        <taxon>Ascomycota</taxon>
        <taxon>Pezizomycotina</taxon>
        <taxon>Sordariomycetes</taxon>
        <taxon>Hypocreomycetidae</taxon>
        <taxon>Hypocreales</taxon>
        <taxon>Hypocreaceae</taxon>
        <taxon>Trichoderma</taxon>
    </lineage>
</organism>
<evidence type="ECO:0000313" key="5">
    <source>
        <dbReference type="Proteomes" id="UP001273209"/>
    </source>
</evidence>
<keyword evidence="5" id="KW-1185">Reference proteome</keyword>
<dbReference type="CDD" id="cd08249">
    <property type="entry name" value="enoyl_reductase_like"/>
    <property type="match status" value="1"/>
</dbReference>
<dbReference type="SUPFAM" id="SSF51735">
    <property type="entry name" value="NAD(P)-binding Rossmann-fold domains"/>
    <property type="match status" value="1"/>
</dbReference>
<keyword evidence="2" id="KW-0560">Oxidoreductase</keyword>
<dbReference type="InterPro" id="IPR013154">
    <property type="entry name" value="ADH-like_N"/>
</dbReference>
<dbReference type="SUPFAM" id="SSF50129">
    <property type="entry name" value="GroES-like"/>
    <property type="match status" value="1"/>
</dbReference>
<dbReference type="InterPro" id="IPR047122">
    <property type="entry name" value="Trans-enoyl_RdTase-like"/>
</dbReference>
<gene>
    <name evidence="4" type="ORF">Triagg1_10231</name>
</gene>
<reference evidence="4" key="1">
    <citation type="submission" date="2023-11" db="EMBL/GenBank/DDBJ databases">
        <title>The genome sequences of three competitors of mushroom-forming fungi.</title>
        <authorList>
            <person name="Beijen E."/>
            <person name="Ohm R.A."/>
        </authorList>
    </citation>
    <scope>NUCLEOTIDE SEQUENCE</scope>
    <source>
        <strain evidence="4">CBS 100526</strain>
    </source>
</reference>
<accession>A0AAE1LVW4</accession>
<dbReference type="InterPro" id="IPR036291">
    <property type="entry name" value="NAD(P)-bd_dom_sf"/>
</dbReference>
<dbReference type="GeneID" id="87914185"/>
<dbReference type="PANTHER" id="PTHR45348:SF5">
    <property type="entry name" value="OXIDOREDUCTASE, PUTATIVE (AFU_ORTHOLOGUE AFUA_8G01420)-RELATED"/>
    <property type="match status" value="1"/>
</dbReference>
<proteinExistence type="inferred from homology"/>
<dbReference type="Gene3D" id="3.90.180.10">
    <property type="entry name" value="Medium-chain alcohol dehydrogenases, catalytic domain"/>
    <property type="match status" value="1"/>
</dbReference>
<name>A0AAE1LVW4_9HYPO</name>
<dbReference type="EMBL" id="JAWRVG010000068">
    <property type="protein sequence ID" value="KAK4061602.1"/>
    <property type="molecule type" value="Genomic_DNA"/>
</dbReference>
<comment type="similarity">
    <text evidence="1">Belongs to the zinc-containing alcohol dehydrogenase family.</text>
</comment>
<dbReference type="PANTHER" id="PTHR45348">
    <property type="entry name" value="HYPOTHETICAL OXIDOREDUCTASE (EUROFUNG)"/>
    <property type="match status" value="1"/>
</dbReference>
<dbReference type="Proteomes" id="UP001273209">
    <property type="component" value="Unassembled WGS sequence"/>
</dbReference>
<protein>
    <recommendedName>
        <fullName evidence="3">Alcohol dehydrogenase-like N-terminal domain-containing protein</fullName>
    </recommendedName>
</protein>
<dbReference type="InterPro" id="IPR011032">
    <property type="entry name" value="GroES-like_sf"/>
</dbReference>
<evidence type="ECO:0000256" key="1">
    <source>
        <dbReference type="ARBA" id="ARBA00008072"/>
    </source>
</evidence>
<evidence type="ECO:0000313" key="4">
    <source>
        <dbReference type="EMBL" id="KAK4061602.1"/>
    </source>
</evidence>